<dbReference type="Pfam" id="PF06763">
    <property type="entry name" value="Minor_tail_Z"/>
    <property type="match status" value="1"/>
</dbReference>
<reference evidence="1" key="1">
    <citation type="journal article" date="2022" name="Arch. Microbiol.">
        <title>Microbulbifer okhotskensis sp. nov., isolated from a deep bottom sediment of the Okhotsk Sea.</title>
        <authorList>
            <person name="Romanenko L."/>
            <person name="Kurilenko V."/>
            <person name="Otstavnykh N."/>
            <person name="Velansky P."/>
            <person name="Isaeva M."/>
            <person name="Mikhailov V."/>
        </authorList>
    </citation>
    <scope>NUCLEOTIDE SEQUENCE</scope>
    <source>
        <strain evidence="1">OS29</strain>
    </source>
</reference>
<name>A0A9X2EP33_9GAMM</name>
<gene>
    <name evidence="1" type="ORF">MO867_02125</name>
</gene>
<protein>
    <submittedName>
        <fullName evidence="1">Phage tail protein</fullName>
    </submittedName>
</protein>
<dbReference type="EMBL" id="JALBWM010000005">
    <property type="protein sequence ID" value="MCO1333128.1"/>
    <property type="molecule type" value="Genomic_DNA"/>
</dbReference>
<dbReference type="Proteomes" id="UP001139028">
    <property type="component" value="Unassembled WGS sequence"/>
</dbReference>
<evidence type="ECO:0000313" key="1">
    <source>
        <dbReference type="EMBL" id="MCO1333128.1"/>
    </source>
</evidence>
<dbReference type="RefSeq" id="WP_252464297.1">
    <property type="nucleotide sequence ID" value="NZ_JALBWM010000005.1"/>
</dbReference>
<sequence>MMILNITPSRRLSDWQQALTSNEKQLQVAAMRALNKTARWARTQVASKTAKELSIKVSAVREGLVMVRAKQSNPQSVVGLSKNSGVIKAKELGSVSQNASGVRAGRRQFDRAFLATMPNGHQGVFRRRGKARLPIQEVQIVITGKMQQAMEDLSNGPAMKQFEVIFERELRYLLRAA</sequence>
<evidence type="ECO:0000313" key="2">
    <source>
        <dbReference type="Proteomes" id="UP001139028"/>
    </source>
</evidence>
<proteinExistence type="predicted"/>
<comment type="caution">
    <text evidence="1">The sequence shown here is derived from an EMBL/GenBank/DDBJ whole genome shotgun (WGS) entry which is preliminary data.</text>
</comment>
<organism evidence="1 2">
    <name type="scientific">Microbulbifer okhotskensis</name>
    <dbReference type="NCBI Taxonomy" id="2926617"/>
    <lineage>
        <taxon>Bacteria</taxon>
        <taxon>Pseudomonadati</taxon>
        <taxon>Pseudomonadota</taxon>
        <taxon>Gammaproteobacteria</taxon>
        <taxon>Cellvibrionales</taxon>
        <taxon>Microbulbiferaceae</taxon>
        <taxon>Microbulbifer</taxon>
    </lineage>
</organism>
<keyword evidence="2" id="KW-1185">Reference proteome</keyword>
<dbReference type="InterPro" id="IPR010633">
    <property type="entry name" value="Phage_lambda_GpZ"/>
</dbReference>
<accession>A0A9X2EP33</accession>
<dbReference type="AlphaFoldDB" id="A0A9X2EP33"/>